<evidence type="ECO:0000256" key="10">
    <source>
        <dbReference type="ARBA" id="ARBA00023303"/>
    </source>
</evidence>
<feature type="domain" description="Receptor ligand binding region" evidence="11">
    <location>
        <begin position="95"/>
        <end position="324"/>
    </location>
</feature>
<keyword evidence="5" id="KW-0406">Ion transport</keyword>
<dbReference type="EMBL" id="CAJGYO010000008">
    <property type="protein sequence ID" value="CAD6249184.1"/>
    <property type="molecule type" value="Genomic_DNA"/>
</dbReference>
<dbReference type="Gene3D" id="3.40.50.2300">
    <property type="match status" value="2"/>
</dbReference>
<evidence type="ECO:0000256" key="3">
    <source>
        <dbReference type="ARBA" id="ARBA00022692"/>
    </source>
</evidence>
<keyword evidence="9" id="KW-1071">Ligand-gated ion channel</keyword>
<evidence type="ECO:0000256" key="6">
    <source>
        <dbReference type="ARBA" id="ARBA00023136"/>
    </source>
</evidence>
<evidence type="ECO:0000313" key="14">
    <source>
        <dbReference type="Proteomes" id="UP000604825"/>
    </source>
</evidence>
<dbReference type="InterPro" id="IPR015683">
    <property type="entry name" value="Ionotropic_Glu_rcpt"/>
</dbReference>
<dbReference type="InterPro" id="IPR001828">
    <property type="entry name" value="ANF_lig-bd_rcpt"/>
</dbReference>
<comment type="subcellular location">
    <subcellularLocation>
        <location evidence="1">Membrane</location>
        <topology evidence="1">Multi-pass membrane protein</topology>
    </subcellularLocation>
</comment>
<dbReference type="PANTHER" id="PTHR34836:SF1">
    <property type="entry name" value="OS09G0428600 PROTEIN"/>
    <property type="match status" value="1"/>
</dbReference>
<dbReference type="Gene3D" id="3.40.190.10">
    <property type="entry name" value="Periplasmic binding protein-like II"/>
    <property type="match status" value="1"/>
</dbReference>
<evidence type="ECO:0000259" key="12">
    <source>
        <dbReference type="Pfam" id="PF10613"/>
    </source>
</evidence>
<evidence type="ECO:0000256" key="8">
    <source>
        <dbReference type="ARBA" id="ARBA00023180"/>
    </source>
</evidence>
<protein>
    <recommendedName>
        <fullName evidence="15">Glutamate receptor</fullName>
    </recommendedName>
</protein>
<dbReference type="InterPro" id="IPR019594">
    <property type="entry name" value="Glu/Gly-bd"/>
</dbReference>
<dbReference type="Pfam" id="PF10613">
    <property type="entry name" value="Lig_chan-Glu_bd"/>
    <property type="match status" value="1"/>
</dbReference>
<evidence type="ECO:0000313" key="13">
    <source>
        <dbReference type="EMBL" id="CAD6249184.1"/>
    </source>
</evidence>
<dbReference type="FunFam" id="3.40.190.10:FF:000150">
    <property type="entry name" value="Glutamate receptor 2.7"/>
    <property type="match status" value="1"/>
</dbReference>
<dbReference type="FunFam" id="3.40.50.2300:FF:000398">
    <property type="entry name" value="Glutamate receptor"/>
    <property type="match status" value="1"/>
</dbReference>
<keyword evidence="3" id="KW-0812">Transmembrane</keyword>
<dbReference type="SUPFAM" id="SSF53850">
    <property type="entry name" value="Periplasmic binding protein-like II"/>
    <property type="match status" value="1"/>
</dbReference>
<dbReference type="Pfam" id="PF01094">
    <property type="entry name" value="ANF_receptor"/>
    <property type="match status" value="1"/>
</dbReference>
<gene>
    <name evidence="13" type="ORF">NCGR_LOCUS33027</name>
</gene>
<evidence type="ECO:0000259" key="11">
    <source>
        <dbReference type="Pfam" id="PF01094"/>
    </source>
</evidence>
<reference evidence="13" key="1">
    <citation type="submission" date="2020-10" db="EMBL/GenBank/DDBJ databases">
        <authorList>
            <person name="Han B."/>
            <person name="Lu T."/>
            <person name="Zhao Q."/>
            <person name="Huang X."/>
            <person name="Zhao Y."/>
        </authorList>
    </citation>
    <scope>NUCLEOTIDE SEQUENCE</scope>
</reference>
<dbReference type="FunFam" id="3.40.50.2300:FF:000188">
    <property type="entry name" value="Glutamate receptor"/>
    <property type="match status" value="1"/>
</dbReference>
<dbReference type="InterPro" id="IPR028082">
    <property type="entry name" value="Peripla_BP_I"/>
</dbReference>
<evidence type="ECO:0000256" key="1">
    <source>
        <dbReference type="ARBA" id="ARBA00004141"/>
    </source>
</evidence>
<evidence type="ECO:0000256" key="7">
    <source>
        <dbReference type="ARBA" id="ARBA00023170"/>
    </source>
</evidence>
<evidence type="ECO:0000256" key="4">
    <source>
        <dbReference type="ARBA" id="ARBA00022989"/>
    </source>
</evidence>
<keyword evidence="2" id="KW-0813">Transport</keyword>
<keyword evidence="14" id="KW-1185">Reference proteome</keyword>
<feature type="domain" description="Ionotropic glutamate receptor L-glutamate and glycine-binding" evidence="12">
    <location>
        <begin position="456"/>
        <end position="545"/>
    </location>
</feature>
<keyword evidence="7" id="KW-0675">Receptor</keyword>
<evidence type="ECO:0000256" key="9">
    <source>
        <dbReference type="ARBA" id="ARBA00023286"/>
    </source>
</evidence>
<accession>A0A811PZZ0</accession>
<keyword evidence="8" id="KW-0325">Glycoprotein</keyword>
<keyword evidence="4" id="KW-1133">Transmembrane helix</keyword>
<dbReference type="GO" id="GO:0015276">
    <property type="term" value="F:ligand-gated monoatomic ion channel activity"/>
    <property type="evidence" value="ECO:0007669"/>
    <property type="project" value="InterPro"/>
</dbReference>
<proteinExistence type="predicted"/>
<name>A0A811PZZ0_9POAL</name>
<dbReference type="GO" id="GO:0016020">
    <property type="term" value="C:membrane"/>
    <property type="evidence" value="ECO:0007669"/>
    <property type="project" value="UniProtKB-SubCell"/>
</dbReference>
<dbReference type="OrthoDB" id="5984008at2759"/>
<dbReference type="CDD" id="cd19990">
    <property type="entry name" value="PBP1_GABAb_receptor_plant"/>
    <property type="match status" value="1"/>
</dbReference>
<keyword evidence="6" id="KW-0472">Membrane</keyword>
<organism evidence="13 14">
    <name type="scientific">Miscanthus lutarioriparius</name>
    <dbReference type="NCBI Taxonomy" id="422564"/>
    <lineage>
        <taxon>Eukaryota</taxon>
        <taxon>Viridiplantae</taxon>
        <taxon>Streptophyta</taxon>
        <taxon>Embryophyta</taxon>
        <taxon>Tracheophyta</taxon>
        <taxon>Spermatophyta</taxon>
        <taxon>Magnoliopsida</taxon>
        <taxon>Liliopsida</taxon>
        <taxon>Poales</taxon>
        <taxon>Poaceae</taxon>
        <taxon>PACMAD clade</taxon>
        <taxon>Panicoideae</taxon>
        <taxon>Andropogonodae</taxon>
        <taxon>Andropogoneae</taxon>
        <taxon>Saccharinae</taxon>
        <taxon>Miscanthus</taxon>
    </lineage>
</organism>
<dbReference type="InterPro" id="IPR044440">
    <property type="entry name" value="GABAb_receptor_plant_PBP1"/>
</dbReference>
<dbReference type="AlphaFoldDB" id="A0A811PZZ0"/>
<evidence type="ECO:0008006" key="15">
    <source>
        <dbReference type="Google" id="ProtNLM"/>
    </source>
</evidence>
<keyword evidence="10" id="KW-0407">Ion channel</keyword>
<dbReference type="Proteomes" id="UP000604825">
    <property type="component" value="Unassembled WGS sequence"/>
</dbReference>
<dbReference type="PANTHER" id="PTHR34836">
    <property type="entry name" value="OS06G0188250 PROTEIN"/>
    <property type="match status" value="1"/>
</dbReference>
<evidence type="ECO:0000256" key="2">
    <source>
        <dbReference type="ARBA" id="ARBA00022448"/>
    </source>
</evidence>
<evidence type="ECO:0000256" key="5">
    <source>
        <dbReference type="ARBA" id="ARBA00023065"/>
    </source>
</evidence>
<comment type="caution">
    <text evidence="13">The sequence shown here is derived from an EMBL/GenBank/DDBJ whole genome shotgun (WGS) entry which is preliminary data.</text>
</comment>
<dbReference type="SUPFAM" id="SSF53822">
    <property type="entry name" value="Periplasmic binding protein-like I"/>
    <property type="match status" value="1"/>
</dbReference>
<sequence>MGATPDSHKSPVAALAGRSSSCRRTQLCVDGRLRYYSSSQSVPSLRRRLELVLAAALLVWCQASLRVATAQQPPSRVRVGVILDLTSLIGQRRKVGIEMAVEDYYAARPGSRTRVALSFRDSAGDVVGAASAAVDLIKSEQVQAIIGPPTSAEAEFVAYLGNRTHVPVLSSSATSPGLSPSQTPFFVRTGANDSFQAAPVAAVLAAFGWHAAAVVYEDSPYGSGILPALAGELQGVGARITDRAAVPSDDRIDAMLYGFKAMATRVFVVHMNPFLAVRFFRRAREAGMMTEDYAWVATDGVGSVVDALSSDDVSAMEGVVSLRPFVQVTDPVKLLRTIDLDRLGVSATGATLLKAVRETTFRGLAGNFALVDGQRQPPEYEFVSIVGKSSRAVGFWTPEAGITQTLGADGAKGLKKILWPGDSISSPRGWVVSPNGRQLRVAVPVKHGFKEFVGVQRDSTNRTANITGYCIEVFDAVIGKYMPYPVSYQYVPYDYSSESYDNLVSLVPEQRADIVVGDVTITASRMGKVDFSMPFTDSGWSMVVAVRTETSTSMWIFLQPLTTSLWLASLAFF</sequence>